<protein>
    <submittedName>
        <fullName evidence="1">Uncharacterized protein</fullName>
    </submittedName>
</protein>
<gene>
    <name evidence="1" type="ORF">ACFOU2_12425</name>
</gene>
<evidence type="ECO:0000313" key="1">
    <source>
        <dbReference type="EMBL" id="MFC3884253.1"/>
    </source>
</evidence>
<dbReference type="Proteomes" id="UP001595752">
    <property type="component" value="Unassembled WGS sequence"/>
</dbReference>
<dbReference type="RefSeq" id="WP_377915525.1">
    <property type="nucleotide sequence ID" value="NZ_JBHRZT010000052.1"/>
</dbReference>
<proteinExistence type="predicted"/>
<dbReference type="EMBL" id="JBHRZT010000052">
    <property type="protein sequence ID" value="MFC3884253.1"/>
    <property type="molecule type" value="Genomic_DNA"/>
</dbReference>
<name>A0ABV8B1U2_9BACI</name>
<evidence type="ECO:0000313" key="2">
    <source>
        <dbReference type="Proteomes" id="UP001595752"/>
    </source>
</evidence>
<reference evidence="2" key="1">
    <citation type="journal article" date="2019" name="Int. J. Syst. Evol. Microbiol.">
        <title>The Global Catalogue of Microorganisms (GCM) 10K type strain sequencing project: providing services to taxonomists for standard genome sequencing and annotation.</title>
        <authorList>
            <consortium name="The Broad Institute Genomics Platform"/>
            <consortium name="The Broad Institute Genome Sequencing Center for Infectious Disease"/>
            <person name="Wu L."/>
            <person name="Ma J."/>
        </authorList>
    </citation>
    <scope>NUCLEOTIDE SEQUENCE [LARGE SCALE GENOMIC DNA]</scope>
    <source>
        <strain evidence="2">CCUG 61889</strain>
    </source>
</reference>
<comment type="caution">
    <text evidence="1">The sequence shown here is derived from an EMBL/GenBank/DDBJ whole genome shotgun (WGS) entry which is preliminary data.</text>
</comment>
<organism evidence="1 2">
    <name type="scientific">Bacillus songklensis</name>
    <dbReference type="NCBI Taxonomy" id="1069116"/>
    <lineage>
        <taxon>Bacteria</taxon>
        <taxon>Bacillati</taxon>
        <taxon>Bacillota</taxon>
        <taxon>Bacilli</taxon>
        <taxon>Bacillales</taxon>
        <taxon>Bacillaceae</taxon>
        <taxon>Bacillus</taxon>
    </lineage>
</organism>
<accession>A0ABV8B1U2</accession>
<sequence>MKSVQDAIYNWLTIKVVADARPDDHAAQETLAFFDLLLKEDHGVESLTFTKDDVMYLVTYVVHGEAKAARFPVELIDVMYEQIEREPHKYVNYSE</sequence>
<keyword evidence="2" id="KW-1185">Reference proteome</keyword>